<protein>
    <submittedName>
        <fullName evidence="1">Uncharacterized protein</fullName>
    </submittedName>
</protein>
<comment type="caution">
    <text evidence="1">The sequence shown here is derived from an EMBL/GenBank/DDBJ whole genome shotgun (WGS) entry which is preliminary data.</text>
</comment>
<reference evidence="1 2" key="1">
    <citation type="submission" date="2019-01" db="EMBL/GenBank/DDBJ databases">
        <title>Spirosoma flava sp. nov., a propanil-degrading bacterium isolated from herbicide-contaminated soil.</title>
        <authorList>
            <person name="Zhang L."/>
            <person name="Jiang J.-D."/>
        </authorList>
    </citation>
    <scope>NUCLEOTIDE SEQUENCE [LARGE SCALE GENOMIC DNA]</scope>
    <source>
        <strain evidence="1 2">TY50</strain>
    </source>
</reference>
<organism evidence="1 2">
    <name type="scientific">Spirosoma sordidisoli</name>
    <dbReference type="NCBI Taxonomy" id="2502893"/>
    <lineage>
        <taxon>Bacteria</taxon>
        <taxon>Pseudomonadati</taxon>
        <taxon>Bacteroidota</taxon>
        <taxon>Cytophagia</taxon>
        <taxon>Cytophagales</taxon>
        <taxon>Cytophagaceae</taxon>
        <taxon>Spirosoma</taxon>
    </lineage>
</organism>
<dbReference type="EMBL" id="SBLB01000002">
    <property type="protein sequence ID" value="RYC70220.1"/>
    <property type="molecule type" value="Genomic_DNA"/>
</dbReference>
<dbReference type="AlphaFoldDB" id="A0A4Q2URC8"/>
<evidence type="ECO:0000313" key="1">
    <source>
        <dbReference type="EMBL" id="RYC70220.1"/>
    </source>
</evidence>
<keyword evidence="2" id="KW-1185">Reference proteome</keyword>
<sequence>MNRLINRTYIILCQIRNWIGTSLLYIFSDTAAEAQSLIAGIPSADVARRGHVEYTHESQWASEAGKLKWNSFNFLTYGIAKRTELAVSVVNVGSPGTENVAVGIGYKTIIPLQQGEDAGMFRERKLSIGQMAYVAVGPERNIVRDRVGGWLYSHVSTRLSPTRTRLTAGMSYGSSHVFGFRRARMQGVGGLPETSPQRIPLTPLSFIGGIEQPITRHVGLLADWISGRHDIAALITGVQLNIGHQVLILAYKRANDQVSDTNALVTEVMIHF</sequence>
<accession>A0A4Q2URC8</accession>
<dbReference type="RefSeq" id="WP_129601419.1">
    <property type="nucleotide sequence ID" value="NZ_SBLB01000002.1"/>
</dbReference>
<gene>
    <name evidence="1" type="ORF">EQG79_10160</name>
</gene>
<evidence type="ECO:0000313" key="2">
    <source>
        <dbReference type="Proteomes" id="UP000290407"/>
    </source>
</evidence>
<name>A0A4Q2URC8_9BACT</name>
<dbReference type="Proteomes" id="UP000290407">
    <property type="component" value="Unassembled WGS sequence"/>
</dbReference>
<proteinExistence type="predicted"/>